<dbReference type="STRING" id="27835.A0A0N4YLV5"/>
<dbReference type="WBParaSite" id="NBR_0001811301-mRNA-1">
    <property type="protein sequence ID" value="NBR_0001811301-mRNA-1"/>
    <property type="gene ID" value="NBR_0001811301"/>
</dbReference>
<keyword evidence="3" id="KW-1185">Reference proteome</keyword>
<dbReference type="GO" id="GO:0048487">
    <property type="term" value="F:beta-tubulin binding"/>
    <property type="evidence" value="ECO:0007669"/>
    <property type="project" value="InterPro"/>
</dbReference>
<reference evidence="2 3" key="2">
    <citation type="submission" date="2018-11" db="EMBL/GenBank/DDBJ databases">
        <authorList>
            <consortium name="Pathogen Informatics"/>
        </authorList>
    </citation>
    <scope>NUCLEOTIDE SEQUENCE [LARGE SCALE GENOMIC DNA]</scope>
</reference>
<evidence type="ECO:0000313" key="3">
    <source>
        <dbReference type="Proteomes" id="UP000271162"/>
    </source>
</evidence>
<dbReference type="GO" id="GO:0035735">
    <property type="term" value="P:intraciliary transport involved in cilium assembly"/>
    <property type="evidence" value="ECO:0007669"/>
    <property type="project" value="TreeGrafter"/>
</dbReference>
<dbReference type="InterPro" id="IPR029602">
    <property type="entry name" value="IFT74"/>
</dbReference>
<sequence>MFSVFQLEATVQEIFHERQVREREIEDLMAEIDEQKRLNQAMLTGMMDSEELAEQVEQAQQELARLDERKEQLELELVNSPTKKKAKFKLFEVELKQLLMELEAKEVALKTNELINTAHEEIREFDSTADNKLAKNNEKYRDLLVKEREYDDFLNSFDEQKQLSFTELNVTAIDTDGILHGKASAKELQDMFVRLQDQLIAMNEQEERFNTEIEGFQQKMAELAEERKKYENLDKLAEDVEQDIEKVERNREELEQKLPALHERRKDLESRLRRINEELESNPEYAEIKSLQRELEMLEEQATRLQAEAEAIERETNYEPIKAEVRRLRALYNERLIASAAGR</sequence>
<dbReference type="EMBL" id="UYSL01023188">
    <property type="protein sequence ID" value="VDL81835.1"/>
    <property type="molecule type" value="Genomic_DNA"/>
</dbReference>
<name>A0A0N4YLV5_NIPBR</name>
<evidence type="ECO:0000313" key="2">
    <source>
        <dbReference type="EMBL" id="VDL81835.1"/>
    </source>
</evidence>
<dbReference type="GO" id="GO:0030992">
    <property type="term" value="C:intraciliary transport particle B"/>
    <property type="evidence" value="ECO:0007669"/>
    <property type="project" value="InterPro"/>
</dbReference>
<reference evidence="4" key="1">
    <citation type="submission" date="2017-02" db="UniProtKB">
        <authorList>
            <consortium name="WormBaseParasite"/>
        </authorList>
    </citation>
    <scope>IDENTIFICATION</scope>
</reference>
<gene>
    <name evidence="2" type="ORF">NBR_LOCUS18114</name>
</gene>
<evidence type="ECO:0000256" key="1">
    <source>
        <dbReference type="SAM" id="Coils"/>
    </source>
</evidence>
<proteinExistence type="predicted"/>
<dbReference type="Gene3D" id="1.20.5.300">
    <property type="match status" value="1"/>
</dbReference>
<dbReference type="OMA" id="CQEMEKY"/>
<dbReference type="AlphaFoldDB" id="A0A0N4YLV5"/>
<feature type="coiled-coil region" evidence="1">
    <location>
        <begin position="185"/>
        <end position="315"/>
    </location>
</feature>
<accession>A0A0N4YLV5</accession>
<dbReference type="Proteomes" id="UP000271162">
    <property type="component" value="Unassembled WGS sequence"/>
</dbReference>
<feature type="coiled-coil region" evidence="1">
    <location>
        <begin position="18"/>
        <end position="76"/>
    </location>
</feature>
<evidence type="ECO:0000313" key="4">
    <source>
        <dbReference type="WBParaSite" id="NBR_0001811301-mRNA-1"/>
    </source>
</evidence>
<dbReference type="PANTHER" id="PTHR31432">
    <property type="entry name" value="INTRAFLAGELLAR TRANSPORT PROTEIN 74 HOMOLOG"/>
    <property type="match status" value="1"/>
</dbReference>
<protein>
    <submittedName>
        <fullName evidence="4">Intraflagellar transport protein 74 homolog (inferred by orthology to a human protein)</fullName>
    </submittedName>
</protein>
<organism evidence="4">
    <name type="scientific">Nippostrongylus brasiliensis</name>
    <name type="common">Rat hookworm</name>
    <dbReference type="NCBI Taxonomy" id="27835"/>
    <lineage>
        <taxon>Eukaryota</taxon>
        <taxon>Metazoa</taxon>
        <taxon>Ecdysozoa</taxon>
        <taxon>Nematoda</taxon>
        <taxon>Chromadorea</taxon>
        <taxon>Rhabditida</taxon>
        <taxon>Rhabditina</taxon>
        <taxon>Rhabditomorpha</taxon>
        <taxon>Strongyloidea</taxon>
        <taxon>Heligmosomidae</taxon>
        <taxon>Nippostrongylus</taxon>
    </lineage>
</organism>
<dbReference type="GO" id="GO:0005929">
    <property type="term" value="C:cilium"/>
    <property type="evidence" value="ECO:0007669"/>
    <property type="project" value="TreeGrafter"/>
</dbReference>
<dbReference type="PANTHER" id="PTHR31432:SF0">
    <property type="entry name" value="INTRAFLAGELLAR TRANSPORT PROTEIN 74 HOMOLOG"/>
    <property type="match status" value="1"/>
</dbReference>
<keyword evidence="1" id="KW-0175">Coiled coil</keyword>